<dbReference type="InterPro" id="IPR009100">
    <property type="entry name" value="AcylCoA_DH/oxidase_NM_dom_sf"/>
</dbReference>
<dbReference type="EMBL" id="CP002047">
    <property type="protein sequence ID" value="ADI04526.1"/>
    <property type="molecule type" value="Genomic_DNA"/>
</dbReference>
<keyword evidence="3" id="KW-0560">Oxidoreductase</keyword>
<evidence type="ECO:0000313" key="4">
    <source>
        <dbReference type="Proteomes" id="UP000000377"/>
    </source>
</evidence>
<dbReference type="eggNOG" id="COG2368">
    <property type="taxonomic scope" value="Bacteria"/>
</dbReference>
<protein>
    <submittedName>
        <fullName evidence="3">4-hydroxyphenylacetate 3-monooxygenase, oxygenase subunit</fullName>
    </submittedName>
</protein>
<keyword evidence="4" id="KW-1185">Reference proteome</keyword>
<gene>
    <name evidence="3" type="ordered locus">SBI_01405</name>
</gene>
<accession>D7CC31</accession>
<dbReference type="PANTHER" id="PTHR36117:SF3">
    <property type="entry name" value="4-HYDROXYPHENYLACETATE 3-MONOOXYGENASE-RELATED"/>
    <property type="match status" value="1"/>
</dbReference>
<feature type="domain" description="HpaB/PvcC/4-BUDH N-terminal" evidence="2">
    <location>
        <begin position="21"/>
        <end position="120"/>
    </location>
</feature>
<organism evidence="3 4">
    <name type="scientific">Streptomyces bingchenggensis (strain BCW-1)</name>
    <dbReference type="NCBI Taxonomy" id="749414"/>
    <lineage>
        <taxon>Bacteria</taxon>
        <taxon>Bacillati</taxon>
        <taxon>Actinomycetota</taxon>
        <taxon>Actinomycetes</taxon>
        <taxon>Kitasatosporales</taxon>
        <taxon>Streptomycetaceae</taxon>
        <taxon>Streptomyces</taxon>
    </lineage>
</organism>
<evidence type="ECO:0000259" key="2">
    <source>
        <dbReference type="Pfam" id="PF11794"/>
    </source>
</evidence>
<evidence type="ECO:0000313" key="3">
    <source>
        <dbReference type="EMBL" id="ADI04526.1"/>
    </source>
</evidence>
<name>D7CC31_STRBB</name>
<dbReference type="Pfam" id="PF11794">
    <property type="entry name" value="HpaB_N"/>
    <property type="match status" value="1"/>
</dbReference>
<dbReference type="GO" id="GO:0016627">
    <property type="term" value="F:oxidoreductase activity, acting on the CH-CH group of donors"/>
    <property type="evidence" value="ECO:0007669"/>
    <property type="project" value="InterPro"/>
</dbReference>
<feature type="region of interest" description="Disordered" evidence="1">
    <location>
        <begin position="30"/>
        <end position="49"/>
    </location>
</feature>
<dbReference type="KEGG" id="sbh:SBI_01405"/>
<dbReference type="InterPro" id="IPR004925">
    <property type="entry name" value="HpaB/PvcC/4-BUDH"/>
</dbReference>
<evidence type="ECO:0000256" key="1">
    <source>
        <dbReference type="SAM" id="MobiDB-lite"/>
    </source>
</evidence>
<dbReference type="PANTHER" id="PTHR36117">
    <property type="entry name" value="4-HYDROXYPHENYLACETATE 3-MONOOXYGENASE-RELATED"/>
    <property type="match status" value="1"/>
</dbReference>
<dbReference type="AlphaFoldDB" id="D7CC31"/>
<dbReference type="Proteomes" id="UP000000377">
    <property type="component" value="Chromosome"/>
</dbReference>
<dbReference type="SUPFAM" id="SSF56645">
    <property type="entry name" value="Acyl-CoA dehydrogenase NM domain-like"/>
    <property type="match status" value="1"/>
</dbReference>
<proteinExistence type="predicted"/>
<sequence length="159" mass="17067">MFTSADTAARLMPDSSATFFASTAEHKDTLTYTSPTSGEPVGTSFLTPKTPDDLVKRRKAFKVWADYSNGMLGRTSDYMNSSLMALASAADWFAQADPAFGENIRRYYEQVREEDLLCTHPDPSAGQPGGGRHPAGQRQALVAIGATGGRALCAAQSPR</sequence>
<dbReference type="STRING" id="749414.SBI_01405"/>
<dbReference type="HOGENOM" id="CLU_1659700_0_0_11"/>
<dbReference type="PATRIC" id="fig|749414.3.peg.1440"/>
<dbReference type="InterPro" id="IPR024674">
    <property type="entry name" value="HpaB/PvcC/4-BUDH_N"/>
</dbReference>
<reference evidence="3 4" key="1">
    <citation type="journal article" date="2010" name="J. Bacteriol.">
        <title>Genome sequence of the milbemycin-producing bacterium Streptomyces bingchenggensis.</title>
        <authorList>
            <person name="Wang X.J."/>
            <person name="Yan Y.J."/>
            <person name="Zhang B."/>
            <person name="An J."/>
            <person name="Wang J.J."/>
            <person name="Tian J."/>
            <person name="Jiang L."/>
            <person name="Chen Y.H."/>
            <person name="Huang S.X."/>
            <person name="Yin M."/>
            <person name="Zhang J."/>
            <person name="Gao A.L."/>
            <person name="Liu C.X."/>
            <person name="Zhu Z.X."/>
            <person name="Xiang W.S."/>
        </authorList>
    </citation>
    <scope>NUCLEOTIDE SEQUENCE [LARGE SCALE GENOMIC DNA]</scope>
    <source>
        <strain evidence="3 4">BCW-1</strain>
    </source>
</reference>
<keyword evidence="3" id="KW-0503">Monooxygenase</keyword>
<dbReference type="GO" id="GO:0004497">
    <property type="term" value="F:monooxygenase activity"/>
    <property type="evidence" value="ECO:0007669"/>
    <property type="project" value="UniProtKB-KW"/>
</dbReference>
<dbReference type="Gene3D" id="1.10.3140.10">
    <property type="entry name" value="4-hydroxybutyryl-coa dehydratase, domain 1"/>
    <property type="match status" value="1"/>
</dbReference>